<proteinExistence type="predicted"/>
<reference evidence="3" key="2">
    <citation type="submission" date="2019-10" db="EMBL/GenBank/DDBJ databases">
        <authorList>
            <consortium name="NCBI Genome Project"/>
        </authorList>
    </citation>
    <scope>NUCLEOTIDE SEQUENCE</scope>
    <source>
        <strain evidence="3">NI907</strain>
    </source>
</reference>
<feature type="chain" id="PRO_5027655448" evidence="1">
    <location>
        <begin position="16"/>
        <end position="146"/>
    </location>
</feature>
<protein>
    <submittedName>
        <fullName evidence="3">Uncharacterized protein</fullName>
    </submittedName>
</protein>
<dbReference type="KEGG" id="pgri:PgNI_11863"/>
<dbReference type="RefSeq" id="XP_030976340.1">
    <property type="nucleotide sequence ID" value="XM_031131822.1"/>
</dbReference>
<reference evidence="2 3" key="1">
    <citation type="journal article" date="2019" name="Mol. Biol. Evol.">
        <title>Blast fungal genomes show frequent chromosomal changes, gene gains and losses, and effector gene turnover.</title>
        <authorList>
            <person name="Gomez Luciano L.B."/>
            <person name="Jason Tsai I."/>
            <person name="Chuma I."/>
            <person name="Tosa Y."/>
            <person name="Chen Y.H."/>
            <person name="Li J.Y."/>
            <person name="Li M.Y."/>
            <person name="Jade Lu M.Y."/>
            <person name="Nakayashiki H."/>
            <person name="Li W.H."/>
        </authorList>
    </citation>
    <scope>NUCLEOTIDE SEQUENCE [LARGE SCALE GENOMIC DNA]</scope>
    <source>
        <strain evidence="2 3">NI907</strain>
    </source>
</reference>
<dbReference type="Proteomes" id="UP000515153">
    <property type="component" value="Chromosome V"/>
</dbReference>
<evidence type="ECO:0000256" key="1">
    <source>
        <dbReference type="SAM" id="SignalP"/>
    </source>
</evidence>
<sequence>MRFLTILATTAVVTAMSVPNPESNQALDVLDVLDANTLHARRPALPNPFKRCDKKKFNACTAKCHENRNGLGGNVDIGCINACVAANPKCKRAAEKKFNTCTGKCHENRSGLGGIVDIGCISACVAVNPKVQVQGEAQRRGWGWGC</sequence>
<evidence type="ECO:0000313" key="2">
    <source>
        <dbReference type="Proteomes" id="UP000515153"/>
    </source>
</evidence>
<dbReference type="AlphaFoldDB" id="A0A6P8AN53"/>
<keyword evidence="2" id="KW-1185">Reference proteome</keyword>
<dbReference type="GeneID" id="41966727"/>
<feature type="signal peptide" evidence="1">
    <location>
        <begin position="1"/>
        <end position="15"/>
    </location>
</feature>
<name>A0A6P8AN53_PYRGI</name>
<organism evidence="2 3">
    <name type="scientific">Pyricularia grisea</name>
    <name type="common">Crabgrass-specific blast fungus</name>
    <name type="synonym">Magnaporthe grisea</name>
    <dbReference type="NCBI Taxonomy" id="148305"/>
    <lineage>
        <taxon>Eukaryota</taxon>
        <taxon>Fungi</taxon>
        <taxon>Dikarya</taxon>
        <taxon>Ascomycota</taxon>
        <taxon>Pezizomycotina</taxon>
        <taxon>Sordariomycetes</taxon>
        <taxon>Sordariomycetidae</taxon>
        <taxon>Magnaporthales</taxon>
        <taxon>Pyriculariaceae</taxon>
        <taxon>Pyricularia</taxon>
    </lineage>
</organism>
<evidence type="ECO:0000313" key="3">
    <source>
        <dbReference type="RefSeq" id="XP_030976340.1"/>
    </source>
</evidence>
<keyword evidence="1" id="KW-0732">Signal</keyword>
<reference evidence="3" key="3">
    <citation type="submission" date="2025-08" db="UniProtKB">
        <authorList>
            <consortium name="RefSeq"/>
        </authorList>
    </citation>
    <scope>IDENTIFICATION</scope>
    <source>
        <strain evidence="3">NI907</strain>
    </source>
</reference>
<accession>A0A6P8AN53</accession>
<gene>
    <name evidence="3" type="ORF">PgNI_11863</name>
</gene>